<dbReference type="OrthoDB" id="19714at2759"/>
<organism evidence="5 6">
    <name type="scientific">Mucor saturninus</name>
    <dbReference type="NCBI Taxonomy" id="64648"/>
    <lineage>
        <taxon>Eukaryota</taxon>
        <taxon>Fungi</taxon>
        <taxon>Fungi incertae sedis</taxon>
        <taxon>Mucoromycota</taxon>
        <taxon>Mucoromycotina</taxon>
        <taxon>Mucoromycetes</taxon>
        <taxon>Mucorales</taxon>
        <taxon>Mucorineae</taxon>
        <taxon>Mucoraceae</taxon>
        <taxon>Mucor</taxon>
    </lineage>
</organism>
<evidence type="ECO:0000313" key="5">
    <source>
        <dbReference type="EMBL" id="KAG2198662.1"/>
    </source>
</evidence>
<sequence>MTVTLLHEAPNVSSLKPRHVQKDTALLISPPLAGHEGPIFGDLSVCEDQFYFYSESAKSGIAVQYPDIIIHAISRQDGQPNIYCQLDAGLFFPNQQLPEDEQELDETVTELRLIPKDSGALEGIYMAMSECAALHPDEEFMAEQEAYGEEEYYADPSDEMELNEMQQAALAHLESVFEPPTTNGHKFDDIEEDQ</sequence>
<dbReference type="Gene3D" id="2.30.29.30">
    <property type="entry name" value="Pleckstrin-homology domain (PH domain)/Phosphotyrosine-binding domain (PTB)"/>
    <property type="match status" value="1"/>
</dbReference>
<dbReference type="Pfam" id="PF03517">
    <property type="entry name" value="Voldacs"/>
    <property type="match status" value="1"/>
</dbReference>
<dbReference type="InterPro" id="IPR011993">
    <property type="entry name" value="PH-like_dom_sf"/>
</dbReference>
<dbReference type="GO" id="GO:0000387">
    <property type="term" value="P:spliceosomal snRNP assembly"/>
    <property type="evidence" value="ECO:0007669"/>
    <property type="project" value="TreeGrafter"/>
</dbReference>
<dbReference type="EMBL" id="JAEPRD010000107">
    <property type="protein sequence ID" value="KAG2198662.1"/>
    <property type="molecule type" value="Genomic_DNA"/>
</dbReference>
<accession>A0A8H7QTX2</accession>
<dbReference type="GO" id="GO:0005829">
    <property type="term" value="C:cytosol"/>
    <property type="evidence" value="ECO:0007669"/>
    <property type="project" value="TreeGrafter"/>
</dbReference>
<proteinExistence type="predicted"/>
<reference evidence="5" key="1">
    <citation type="submission" date="2020-12" db="EMBL/GenBank/DDBJ databases">
        <title>Metabolic potential, ecology and presence of endohyphal bacteria is reflected in genomic diversity of Mucoromycotina.</title>
        <authorList>
            <person name="Muszewska A."/>
            <person name="Okrasinska A."/>
            <person name="Steczkiewicz K."/>
            <person name="Drgas O."/>
            <person name="Orlowska M."/>
            <person name="Perlinska-Lenart U."/>
            <person name="Aleksandrzak-Piekarczyk T."/>
            <person name="Szatraj K."/>
            <person name="Zielenkiewicz U."/>
            <person name="Pilsyk S."/>
            <person name="Malc E."/>
            <person name="Mieczkowski P."/>
            <person name="Kruszewska J.S."/>
            <person name="Biernat P."/>
            <person name="Pawlowska J."/>
        </authorList>
    </citation>
    <scope>NUCLEOTIDE SEQUENCE</scope>
    <source>
        <strain evidence="5">WA0000017839</strain>
    </source>
</reference>
<name>A0A8H7QTX2_9FUNG</name>
<evidence type="ECO:0000256" key="4">
    <source>
        <dbReference type="ARBA" id="ARBA00023242"/>
    </source>
</evidence>
<dbReference type="PANTHER" id="PTHR21399">
    <property type="entry name" value="CHLORIDE CONDUCTANCE REGULATORY PROTEIN ICLN"/>
    <property type="match status" value="1"/>
</dbReference>
<evidence type="ECO:0000256" key="1">
    <source>
        <dbReference type="ARBA" id="ARBA00004123"/>
    </source>
</evidence>
<keyword evidence="4" id="KW-0539">Nucleus</keyword>
<dbReference type="Proteomes" id="UP000603453">
    <property type="component" value="Unassembled WGS sequence"/>
</dbReference>
<dbReference type="PANTHER" id="PTHR21399:SF0">
    <property type="entry name" value="METHYLOSOME SUBUNIT PICLN"/>
    <property type="match status" value="1"/>
</dbReference>
<keyword evidence="3" id="KW-0963">Cytoplasm</keyword>
<keyword evidence="6" id="KW-1185">Reference proteome</keyword>
<dbReference type="InterPro" id="IPR039924">
    <property type="entry name" value="ICln/Lot5/Saf5"/>
</dbReference>
<comment type="subcellular location">
    <subcellularLocation>
        <location evidence="2">Cytoplasm</location>
    </subcellularLocation>
    <subcellularLocation>
        <location evidence="1">Nucleus</location>
    </subcellularLocation>
</comment>
<dbReference type="AlphaFoldDB" id="A0A8H7QTX2"/>
<gene>
    <name evidence="5" type="ORF">INT47_001801</name>
</gene>
<dbReference type="GO" id="GO:0005681">
    <property type="term" value="C:spliceosomal complex"/>
    <property type="evidence" value="ECO:0007669"/>
    <property type="project" value="TreeGrafter"/>
</dbReference>
<evidence type="ECO:0000313" key="6">
    <source>
        <dbReference type="Proteomes" id="UP000603453"/>
    </source>
</evidence>
<comment type="caution">
    <text evidence="5">The sequence shown here is derived from an EMBL/GenBank/DDBJ whole genome shotgun (WGS) entry which is preliminary data.</text>
</comment>
<evidence type="ECO:0000256" key="3">
    <source>
        <dbReference type="ARBA" id="ARBA00022490"/>
    </source>
</evidence>
<dbReference type="GO" id="GO:0034715">
    <property type="term" value="C:pICln-Sm protein complex"/>
    <property type="evidence" value="ECO:0007669"/>
    <property type="project" value="TreeGrafter"/>
</dbReference>
<protein>
    <recommendedName>
        <fullName evidence="7">Methylosome subunit pICln</fullName>
    </recommendedName>
</protein>
<evidence type="ECO:0000256" key="2">
    <source>
        <dbReference type="ARBA" id="ARBA00004496"/>
    </source>
</evidence>
<dbReference type="GO" id="GO:0045292">
    <property type="term" value="P:mRNA cis splicing, via spliceosome"/>
    <property type="evidence" value="ECO:0007669"/>
    <property type="project" value="TreeGrafter"/>
</dbReference>
<evidence type="ECO:0008006" key="7">
    <source>
        <dbReference type="Google" id="ProtNLM"/>
    </source>
</evidence>